<dbReference type="Pfam" id="PF08220">
    <property type="entry name" value="HTH_DeoR"/>
    <property type="match status" value="1"/>
</dbReference>
<organism evidence="5 6">
    <name type="scientific">Clostridium polyendosporum</name>
    <dbReference type="NCBI Taxonomy" id="69208"/>
    <lineage>
        <taxon>Bacteria</taxon>
        <taxon>Bacillati</taxon>
        <taxon>Bacillota</taxon>
        <taxon>Clostridia</taxon>
        <taxon>Eubacteriales</taxon>
        <taxon>Clostridiaceae</taxon>
        <taxon>Clostridium</taxon>
    </lineage>
</organism>
<dbReference type="PRINTS" id="PR00037">
    <property type="entry name" value="HTHLACR"/>
</dbReference>
<evidence type="ECO:0000256" key="3">
    <source>
        <dbReference type="ARBA" id="ARBA00023163"/>
    </source>
</evidence>
<protein>
    <submittedName>
        <fullName evidence="5">DeoR family transcriptional regulator</fullName>
    </submittedName>
</protein>
<dbReference type="InterPro" id="IPR014036">
    <property type="entry name" value="DeoR-like_C"/>
</dbReference>
<dbReference type="PROSITE" id="PS00894">
    <property type="entry name" value="HTH_DEOR_1"/>
    <property type="match status" value="1"/>
</dbReference>
<dbReference type="EMBL" id="BOPZ01000035">
    <property type="protein sequence ID" value="GIM30369.1"/>
    <property type="molecule type" value="Genomic_DNA"/>
</dbReference>
<dbReference type="RefSeq" id="WP_212905043.1">
    <property type="nucleotide sequence ID" value="NZ_BOPZ01000035.1"/>
</dbReference>
<evidence type="ECO:0000256" key="2">
    <source>
        <dbReference type="ARBA" id="ARBA00023125"/>
    </source>
</evidence>
<proteinExistence type="predicted"/>
<keyword evidence="6" id="KW-1185">Reference proteome</keyword>
<dbReference type="InterPro" id="IPR001034">
    <property type="entry name" value="DeoR_HTH"/>
</dbReference>
<keyword evidence="3" id="KW-0804">Transcription</keyword>
<dbReference type="AlphaFoldDB" id="A0A919S1Y9"/>
<dbReference type="PROSITE" id="PS51000">
    <property type="entry name" value="HTH_DEOR_2"/>
    <property type="match status" value="1"/>
</dbReference>
<accession>A0A919S1Y9</accession>
<evidence type="ECO:0000313" key="5">
    <source>
        <dbReference type="EMBL" id="GIM30369.1"/>
    </source>
</evidence>
<dbReference type="PANTHER" id="PTHR30363">
    <property type="entry name" value="HTH-TYPE TRANSCRIPTIONAL REGULATOR SRLR-RELATED"/>
    <property type="match status" value="1"/>
</dbReference>
<dbReference type="Pfam" id="PF00455">
    <property type="entry name" value="DeoRC"/>
    <property type="match status" value="1"/>
</dbReference>
<dbReference type="SMART" id="SM00420">
    <property type="entry name" value="HTH_DEOR"/>
    <property type="match status" value="1"/>
</dbReference>
<dbReference type="Proteomes" id="UP000679179">
    <property type="component" value="Unassembled WGS sequence"/>
</dbReference>
<dbReference type="Gene3D" id="3.40.50.1360">
    <property type="match status" value="1"/>
</dbReference>
<comment type="caution">
    <text evidence="5">The sequence shown here is derived from an EMBL/GenBank/DDBJ whole genome shotgun (WGS) entry which is preliminary data.</text>
</comment>
<gene>
    <name evidence="5" type="primary">fruR</name>
    <name evidence="5" type="ORF">CPJCM30710_30350</name>
</gene>
<evidence type="ECO:0000313" key="6">
    <source>
        <dbReference type="Proteomes" id="UP000679179"/>
    </source>
</evidence>
<reference evidence="5" key="1">
    <citation type="submission" date="2021-03" db="EMBL/GenBank/DDBJ databases">
        <title>Taxonomic study of Clostridium polyendosporum from meadow-gley soil under rice.</title>
        <authorList>
            <person name="Kobayashi H."/>
            <person name="Tanizawa Y."/>
            <person name="Yagura M."/>
        </authorList>
    </citation>
    <scope>NUCLEOTIDE SEQUENCE</scope>
    <source>
        <strain evidence="5">JCM 30710</strain>
    </source>
</reference>
<keyword evidence="1" id="KW-0805">Transcription regulation</keyword>
<dbReference type="PANTHER" id="PTHR30363:SF56">
    <property type="entry name" value="TRANSCRIPTIONAL REGULATOR, DEOR FAMILY"/>
    <property type="match status" value="1"/>
</dbReference>
<evidence type="ECO:0000256" key="1">
    <source>
        <dbReference type="ARBA" id="ARBA00023015"/>
    </source>
</evidence>
<keyword evidence="2" id="KW-0238">DNA-binding</keyword>
<dbReference type="InterPro" id="IPR050313">
    <property type="entry name" value="Carb_Metab_HTH_regulators"/>
</dbReference>
<dbReference type="InterPro" id="IPR018356">
    <property type="entry name" value="Tscrpt_reg_HTH_DeoR_CS"/>
</dbReference>
<dbReference type="GO" id="GO:0003700">
    <property type="term" value="F:DNA-binding transcription factor activity"/>
    <property type="evidence" value="ECO:0007669"/>
    <property type="project" value="InterPro"/>
</dbReference>
<dbReference type="SMART" id="SM01134">
    <property type="entry name" value="DeoRC"/>
    <property type="match status" value="1"/>
</dbReference>
<feature type="domain" description="HTH deoR-type" evidence="4">
    <location>
        <begin position="3"/>
        <end position="58"/>
    </location>
</feature>
<dbReference type="InterPro" id="IPR036390">
    <property type="entry name" value="WH_DNA-bd_sf"/>
</dbReference>
<name>A0A919S1Y9_9CLOT</name>
<sequence length="250" mass="28138">MLTEERHNLILKLLEKKGIAKISELMDITSTSESTIRRDLTFLESINVLKRIHGGATLPKRRFTEPSYNEKEDQNVEEKKAIAKFAAELIEEGDSIYLDGGTSTFEIIQYIKKQNIVVVTNGLKHINALMQQNINGYILGGKVKNSTKTVIGADALKSLQKFRFDKCFIGVNGVHMEFGFTTPDSEEAILKENAIKHSRQTYVLADESKFGEVSFVKIADLKEAVIITDSKIEDYEGYSKKTIVKVVTKE</sequence>
<dbReference type="SUPFAM" id="SSF46785">
    <property type="entry name" value="Winged helix' DNA-binding domain"/>
    <property type="match status" value="1"/>
</dbReference>
<dbReference type="SUPFAM" id="SSF100950">
    <property type="entry name" value="NagB/RpiA/CoA transferase-like"/>
    <property type="match status" value="1"/>
</dbReference>
<evidence type="ECO:0000259" key="4">
    <source>
        <dbReference type="PROSITE" id="PS51000"/>
    </source>
</evidence>
<dbReference type="GO" id="GO:0003677">
    <property type="term" value="F:DNA binding"/>
    <property type="evidence" value="ECO:0007669"/>
    <property type="project" value="UniProtKB-KW"/>
</dbReference>
<dbReference type="InterPro" id="IPR037171">
    <property type="entry name" value="NagB/RpiA_transferase-like"/>
</dbReference>